<dbReference type="KEGG" id="lpil:LIP_3405"/>
<dbReference type="InterPro" id="IPR052365">
    <property type="entry name" value="THEM4/THEM5_acyl-CoA_thioest"/>
</dbReference>
<keyword evidence="12" id="KW-0966">Cell projection</keyword>
<keyword evidence="9" id="KW-0809">Transit peptide</keyword>
<evidence type="ECO:0000256" key="5">
    <source>
        <dbReference type="ARBA" id="ARBA00022490"/>
    </source>
</evidence>
<evidence type="ECO:0000256" key="23">
    <source>
        <dbReference type="ARBA" id="ARBA00048180"/>
    </source>
</evidence>
<accession>A0A0K2SQE6</accession>
<comment type="subcellular location">
    <subcellularLocation>
        <location evidence="3">Cell projection</location>
        <location evidence="3">Ruffle membrane</location>
    </subcellularLocation>
    <subcellularLocation>
        <location evidence="2">Cytoplasm</location>
    </subcellularLocation>
    <subcellularLocation>
        <location evidence="1">Membrane</location>
        <topology evidence="1">Peripheral membrane protein</topology>
    </subcellularLocation>
</comment>
<dbReference type="PANTHER" id="PTHR12418">
    <property type="entry name" value="ACYL-COENZYME A THIOESTERASE THEM4"/>
    <property type="match status" value="1"/>
</dbReference>
<evidence type="ECO:0000256" key="4">
    <source>
        <dbReference type="ARBA" id="ARBA00022475"/>
    </source>
</evidence>
<evidence type="ECO:0000313" key="25">
    <source>
        <dbReference type="EMBL" id="BAS29217.1"/>
    </source>
</evidence>
<reference evidence="26" key="2">
    <citation type="journal article" date="2016" name="Int. J. Syst. Evol. Microbiol.">
        <title>Complete genome sequence and cell structure of Limnochorda pilosa, a Gram-negative spore-former within the phylum Firmicutes.</title>
        <authorList>
            <person name="Watanabe M."/>
            <person name="Kojima H."/>
            <person name="Fukui M."/>
        </authorList>
    </citation>
    <scope>NUCLEOTIDE SEQUENCE [LARGE SCALE GENOMIC DNA]</scope>
    <source>
        <strain evidence="26">HC45</strain>
    </source>
</reference>
<dbReference type="GO" id="GO:0006631">
    <property type="term" value="P:fatty acid metabolic process"/>
    <property type="evidence" value="ECO:0007669"/>
    <property type="project" value="UniProtKB-KW"/>
</dbReference>
<comment type="catalytic activity">
    <reaction evidence="20">
        <text>hexadecanoyl-CoA + H2O = hexadecanoate + CoA + H(+)</text>
        <dbReference type="Rhea" id="RHEA:16645"/>
        <dbReference type="ChEBI" id="CHEBI:7896"/>
        <dbReference type="ChEBI" id="CHEBI:15377"/>
        <dbReference type="ChEBI" id="CHEBI:15378"/>
        <dbReference type="ChEBI" id="CHEBI:57287"/>
        <dbReference type="ChEBI" id="CHEBI:57379"/>
        <dbReference type="EC" id="3.1.2.2"/>
    </reaction>
    <physiologicalReaction direction="left-to-right" evidence="20">
        <dbReference type="Rhea" id="RHEA:16646"/>
    </physiologicalReaction>
</comment>
<keyword evidence="6" id="KW-0053">Apoptosis</keyword>
<name>A0A0K2SQE6_LIMPI</name>
<reference evidence="26" key="1">
    <citation type="submission" date="2015-07" db="EMBL/GenBank/DDBJ databases">
        <title>Complete genome sequence and phylogenetic analysis of Limnochorda pilosa.</title>
        <authorList>
            <person name="Watanabe M."/>
            <person name="Kojima H."/>
            <person name="Fukui M."/>
        </authorList>
    </citation>
    <scope>NUCLEOTIDE SEQUENCE [LARGE SCALE GENOMIC DNA]</scope>
    <source>
        <strain evidence="26">HC45</strain>
    </source>
</reference>
<dbReference type="EC" id="3.1.2.2" evidence="16"/>
<evidence type="ECO:0000256" key="1">
    <source>
        <dbReference type="ARBA" id="ARBA00004170"/>
    </source>
</evidence>
<dbReference type="AlphaFoldDB" id="A0A0K2SQE6"/>
<organism evidence="25 26">
    <name type="scientific">Limnochorda pilosa</name>
    <dbReference type="NCBI Taxonomy" id="1555112"/>
    <lineage>
        <taxon>Bacteria</taxon>
        <taxon>Bacillati</taxon>
        <taxon>Bacillota</taxon>
        <taxon>Limnochordia</taxon>
        <taxon>Limnochordales</taxon>
        <taxon>Limnochordaceae</taxon>
        <taxon>Limnochorda</taxon>
    </lineage>
</organism>
<keyword evidence="7" id="KW-0378">Hydrolase</keyword>
<evidence type="ECO:0000256" key="9">
    <source>
        <dbReference type="ARBA" id="ARBA00022946"/>
    </source>
</evidence>
<evidence type="ECO:0000256" key="20">
    <source>
        <dbReference type="ARBA" id="ARBA00047734"/>
    </source>
</evidence>
<dbReference type="PANTHER" id="PTHR12418:SF19">
    <property type="entry name" value="ACYL-COENZYME A THIOESTERASE THEM4"/>
    <property type="match status" value="1"/>
</dbReference>
<comment type="catalytic activity">
    <reaction evidence="14">
        <text>(9Z)-octadecenoyl-CoA + H2O = (9Z)-octadecenoate + CoA + H(+)</text>
        <dbReference type="Rhea" id="RHEA:40139"/>
        <dbReference type="ChEBI" id="CHEBI:15377"/>
        <dbReference type="ChEBI" id="CHEBI:15378"/>
        <dbReference type="ChEBI" id="CHEBI:30823"/>
        <dbReference type="ChEBI" id="CHEBI:57287"/>
        <dbReference type="ChEBI" id="CHEBI:57387"/>
    </reaction>
    <physiologicalReaction direction="left-to-right" evidence="14">
        <dbReference type="Rhea" id="RHEA:40140"/>
    </physiologicalReaction>
</comment>
<keyword evidence="11" id="KW-0472">Membrane</keyword>
<evidence type="ECO:0000256" key="6">
    <source>
        <dbReference type="ARBA" id="ARBA00022703"/>
    </source>
</evidence>
<evidence type="ECO:0000256" key="12">
    <source>
        <dbReference type="ARBA" id="ARBA00023273"/>
    </source>
</evidence>
<feature type="domain" description="Thioesterase" evidence="24">
    <location>
        <begin position="55"/>
        <end position="127"/>
    </location>
</feature>
<evidence type="ECO:0000256" key="22">
    <source>
        <dbReference type="ARBA" id="ARBA00048074"/>
    </source>
</evidence>
<keyword evidence="26" id="KW-1185">Reference proteome</keyword>
<protein>
    <recommendedName>
        <fullName evidence="17">Acyl-coenzyme A thioesterase THEM4</fullName>
        <ecNumber evidence="16">3.1.2.2</ecNumber>
    </recommendedName>
    <alternativeName>
        <fullName evidence="18">Thioesterase superfamily member 4</fullName>
    </alternativeName>
</protein>
<proteinExistence type="inferred from homology"/>
<evidence type="ECO:0000256" key="14">
    <source>
        <dbReference type="ARBA" id="ARBA00037002"/>
    </source>
</evidence>
<evidence type="ECO:0000256" key="11">
    <source>
        <dbReference type="ARBA" id="ARBA00023136"/>
    </source>
</evidence>
<evidence type="ECO:0000256" key="10">
    <source>
        <dbReference type="ARBA" id="ARBA00023098"/>
    </source>
</evidence>
<comment type="catalytic activity">
    <reaction evidence="21">
        <text>decanoyl-CoA + H2O = decanoate + CoA + H(+)</text>
        <dbReference type="Rhea" id="RHEA:40059"/>
        <dbReference type="ChEBI" id="CHEBI:15377"/>
        <dbReference type="ChEBI" id="CHEBI:15378"/>
        <dbReference type="ChEBI" id="CHEBI:27689"/>
        <dbReference type="ChEBI" id="CHEBI:57287"/>
        <dbReference type="ChEBI" id="CHEBI:61430"/>
    </reaction>
    <physiologicalReaction direction="left-to-right" evidence="21">
        <dbReference type="Rhea" id="RHEA:40060"/>
    </physiologicalReaction>
</comment>
<evidence type="ECO:0000256" key="2">
    <source>
        <dbReference type="ARBA" id="ARBA00004496"/>
    </source>
</evidence>
<evidence type="ECO:0000256" key="21">
    <source>
        <dbReference type="ARBA" id="ARBA00047969"/>
    </source>
</evidence>
<evidence type="ECO:0000256" key="3">
    <source>
        <dbReference type="ARBA" id="ARBA00004632"/>
    </source>
</evidence>
<dbReference type="GO" id="GO:0005737">
    <property type="term" value="C:cytoplasm"/>
    <property type="evidence" value="ECO:0007669"/>
    <property type="project" value="UniProtKB-SubCell"/>
</dbReference>
<evidence type="ECO:0000256" key="16">
    <source>
        <dbReference type="ARBA" id="ARBA00038848"/>
    </source>
</evidence>
<comment type="catalytic activity">
    <reaction evidence="22">
        <text>dodecanoyl-CoA + H2O = dodecanoate + CoA + H(+)</text>
        <dbReference type="Rhea" id="RHEA:30135"/>
        <dbReference type="ChEBI" id="CHEBI:15377"/>
        <dbReference type="ChEBI" id="CHEBI:15378"/>
        <dbReference type="ChEBI" id="CHEBI:18262"/>
        <dbReference type="ChEBI" id="CHEBI:57287"/>
        <dbReference type="ChEBI" id="CHEBI:57375"/>
    </reaction>
    <physiologicalReaction direction="left-to-right" evidence="22">
        <dbReference type="Rhea" id="RHEA:30136"/>
    </physiologicalReaction>
</comment>
<evidence type="ECO:0000259" key="24">
    <source>
        <dbReference type="Pfam" id="PF03061"/>
    </source>
</evidence>
<dbReference type="InterPro" id="IPR029069">
    <property type="entry name" value="HotDog_dom_sf"/>
</dbReference>
<dbReference type="STRING" id="1555112.LIP_3405"/>
<comment type="catalytic activity">
    <reaction evidence="19">
        <text>octanoyl-CoA + H2O = octanoate + CoA + H(+)</text>
        <dbReference type="Rhea" id="RHEA:30143"/>
        <dbReference type="ChEBI" id="CHEBI:15377"/>
        <dbReference type="ChEBI" id="CHEBI:15378"/>
        <dbReference type="ChEBI" id="CHEBI:25646"/>
        <dbReference type="ChEBI" id="CHEBI:57287"/>
        <dbReference type="ChEBI" id="CHEBI:57386"/>
    </reaction>
    <physiologicalReaction direction="left-to-right" evidence="19">
        <dbReference type="Rhea" id="RHEA:30144"/>
    </physiologicalReaction>
</comment>
<evidence type="ECO:0000256" key="17">
    <source>
        <dbReference type="ARBA" id="ARBA00040123"/>
    </source>
</evidence>
<dbReference type="SUPFAM" id="SSF54637">
    <property type="entry name" value="Thioesterase/thiol ester dehydrase-isomerase"/>
    <property type="match status" value="1"/>
</dbReference>
<dbReference type="RefSeq" id="WP_082726459.1">
    <property type="nucleotide sequence ID" value="NZ_AP014924.1"/>
</dbReference>
<sequence length="149" mass="15970">MPGQEAERPPGDAARAMCFVCGPANPYGLHVEFVQKDGASEATFTPPAHLQGWPGVLHGGIVITLLDEALAYAAWHAGLQGMTARLEVRLRRPAPLETPLVVRGWLEHRSARAARARAELLQGDTVLAEASGVVYRARISQDGRATLAD</sequence>
<dbReference type="GO" id="GO:0016787">
    <property type="term" value="F:hydrolase activity"/>
    <property type="evidence" value="ECO:0007669"/>
    <property type="project" value="UniProtKB-KW"/>
</dbReference>
<dbReference type="Pfam" id="PF03061">
    <property type="entry name" value="4HBT"/>
    <property type="match status" value="1"/>
</dbReference>
<comment type="catalytic activity">
    <reaction evidence="23">
        <text>tetradecanoyl-CoA + H2O = tetradecanoate + CoA + H(+)</text>
        <dbReference type="Rhea" id="RHEA:40119"/>
        <dbReference type="ChEBI" id="CHEBI:15377"/>
        <dbReference type="ChEBI" id="CHEBI:15378"/>
        <dbReference type="ChEBI" id="CHEBI:30807"/>
        <dbReference type="ChEBI" id="CHEBI:57287"/>
        <dbReference type="ChEBI" id="CHEBI:57385"/>
    </reaction>
    <physiologicalReaction direction="left-to-right" evidence="23">
        <dbReference type="Rhea" id="RHEA:40120"/>
    </physiologicalReaction>
</comment>
<comment type="similarity">
    <text evidence="15">Belongs to the THEM4/THEM5 thioesterase family.</text>
</comment>
<evidence type="ECO:0000256" key="18">
    <source>
        <dbReference type="ARBA" id="ARBA00043210"/>
    </source>
</evidence>
<evidence type="ECO:0000256" key="7">
    <source>
        <dbReference type="ARBA" id="ARBA00022801"/>
    </source>
</evidence>
<keyword evidence="4" id="KW-1003">Cell membrane</keyword>
<dbReference type="GO" id="GO:0016020">
    <property type="term" value="C:membrane"/>
    <property type="evidence" value="ECO:0007669"/>
    <property type="project" value="UniProtKB-SubCell"/>
</dbReference>
<keyword evidence="10" id="KW-0443">Lipid metabolism</keyword>
<evidence type="ECO:0000313" key="26">
    <source>
        <dbReference type="Proteomes" id="UP000065807"/>
    </source>
</evidence>
<evidence type="ECO:0000256" key="19">
    <source>
        <dbReference type="ARBA" id="ARBA00047588"/>
    </source>
</evidence>
<keyword evidence="5" id="KW-0963">Cytoplasm</keyword>
<dbReference type="CDD" id="cd03443">
    <property type="entry name" value="PaaI_thioesterase"/>
    <property type="match status" value="1"/>
</dbReference>
<dbReference type="InterPro" id="IPR006683">
    <property type="entry name" value="Thioestr_dom"/>
</dbReference>
<dbReference type="OrthoDB" id="9792301at2"/>
<dbReference type="Gene3D" id="3.10.129.10">
    <property type="entry name" value="Hotdog Thioesterase"/>
    <property type="match status" value="1"/>
</dbReference>
<comment type="catalytic activity">
    <reaction evidence="13">
        <text>(5Z,8Z,11Z,14Z)-eicosatetraenoyl-CoA + H2O = (5Z,8Z,11Z,14Z)-eicosatetraenoate + CoA + H(+)</text>
        <dbReference type="Rhea" id="RHEA:40151"/>
        <dbReference type="ChEBI" id="CHEBI:15377"/>
        <dbReference type="ChEBI" id="CHEBI:15378"/>
        <dbReference type="ChEBI" id="CHEBI:32395"/>
        <dbReference type="ChEBI" id="CHEBI:57287"/>
        <dbReference type="ChEBI" id="CHEBI:57368"/>
    </reaction>
    <physiologicalReaction direction="left-to-right" evidence="13">
        <dbReference type="Rhea" id="RHEA:40152"/>
    </physiologicalReaction>
</comment>
<evidence type="ECO:0000256" key="13">
    <source>
        <dbReference type="ARBA" id="ARBA00035852"/>
    </source>
</evidence>
<evidence type="ECO:0000256" key="8">
    <source>
        <dbReference type="ARBA" id="ARBA00022832"/>
    </source>
</evidence>
<keyword evidence="8" id="KW-0276">Fatty acid metabolism</keyword>
<dbReference type="Proteomes" id="UP000065807">
    <property type="component" value="Chromosome"/>
</dbReference>
<gene>
    <name evidence="25" type="ORF">LIP_3405</name>
</gene>
<evidence type="ECO:0000256" key="15">
    <source>
        <dbReference type="ARBA" id="ARBA00038456"/>
    </source>
</evidence>
<dbReference type="EMBL" id="AP014924">
    <property type="protein sequence ID" value="BAS29217.1"/>
    <property type="molecule type" value="Genomic_DNA"/>
</dbReference>